<feature type="region of interest" description="Disordered" evidence="1">
    <location>
        <begin position="20"/>
        <end position="85"/>
    </location>
</feature>
<reference evidence="2" key="1">
    <citation type="submission" date="2015-11" db="EMBL/GenBank/DDBJ databases">
        <title>De novo transcriptome assembly of four potential Pierce s Disease insect vectors from Arizona vineyards.</title>
        <authorList>
            <person name="Tassone E.E."/>
        </authorList>
    </citation>
    <scope>NUCLEOTIDE SEQUENCE</scope>
</reference>
<evidence type="ECO:0000313" key="2">
    <source>
        <dbReference type="EMBL" id="JAT08649.1"/>
    </source>
</evidence>
<evidence type="ECO:0000256" key="1">
    <source>
        <dbReference type="SAM" id="MobiDB-lite"/>
    </source>
</evidence>
<dbReference type="EMBL" id="GEBQ01031328">
    <property type="protein sequence ID" value="JAT08649.1"/>
    <property type="molecule type" value="Transcribed_RNA"/>
</dbReference>
<gene>
    <name evidence="2" type="ORF">g.46420</name>
</gene>
<feature type="region of interest" description="Disordered" evidence="1">
    <location>
        <begin position="98"/>
        <end position="123"/>
    </location>
</feature>
<dbReference type="AlphaFoldDB" id="A0A1B6KB26"/>
<feature type="non-terminal residue" evidence="2">
    <location>
        <position position="1"/>
    </location>
</feature>
<proteinExistence type="predicted"/>
<feature type="compositionally biased region" description="Polar residues" evidence="1">
    <location>
        <begin position="98"/>
        <end position="114"/>
    </location>
</feature>
<protein>
    <submittedName>
        <fullName evidence="2">Uncharacterized protein</fullName>
    </submittedName>
</protein>
<sequence length="151" mass="16350">ECVGLEEAKDRTIHSYKCKNCQQEKPKPPVNNSKQILPPPPLTPISTMSTTGVSQPPPAPPKLQRMPDGKSPVGPRGRLPLTKSTSIVGGVTTWLPPSSTIQLRPSHSTTTMMSPYQRPQPPTTTNMVDAAASQPVQTLVSMDCKRYIVVP</sequence>
<name>A0A1B6KB26_9HEMI</name>
<feature type="non-terminal residue" evidence="2">
    <location>
        <position position="151"/>
    </location>
</feature>
<organism evidence="2">
    <name type="scientific">Graphocephala atropunctata</name>
    <dbReference type="NCBI Taxonomy" id="36148"/>
    <lineage>
        <taxon>Eukaryota</taxon>
        <taxon>Metazoa</taxon>
        <taxon>Ecdysozoa</taxon>
        <taxon>Arthropoda</taxon>
        <taxon>Hexapoda</taxon>
        <taxon>Insecta</taxon>
        <taxon>Pterygota</taxon>
        <taxon>Neoptera</taxon>
        <taxon>Paraneoptera</taxon>
        <taxon>Hemiptera</taxon>
        <taxon>Auchenorrhyncha</taxon>
        <taxon>Membracoidea</taxon>
        <taxon>Cicadellidae</taxon>
        <taxon>Cicadellinae</taxon>
        <taxon>Cicadellini</taxon>
        <taxon>Graphocephala</taxon>
    </lineage>
</organism>
<accession>A0A1B6KB26</accession>